<accession>A0ABR1AII0</accession>
<dbReference type="PANTHER" id="PTHR19423">
    <property type="entry name" value="SH3 DOMAIN-BINDING PROTEIN 5"/>
    <property type="match status" value="1"/>
</dbReference>
<dbReference type="EMBL" id="JAWJWF010000048">
    <property type="protein sequence ID" value="KAK6620164.1"/>
    <property type="molecule type" value="Genomic_DNA"/>
</dbReference>
<feature type="coiled-coil region" evidence="5">
    <location>
        <begin position="56"/>
        <end position="83"/>
    </location>
</feature>
<feature type="region of interest" description="Disordered" evidence="6">
    <location>
        <begin position="319"/>
        <end position="397"/>
    </location>
</feature>
<feature type="region of interest" description="Disordered" evidence="6">
    <location>
        <begin position="564"/>
        <end position="591"/>
    </location>
</feature>
<feature type="compositionally biased region" description="Polar residues" evidence="6">
    <location>
        <begin position="319"/>
        <end position="335"/>
    </location>
</feature>
<sequence length="771" mass="87420">MVKTNRTLDERSAALSLAAMGPQQEHNAARTMSYDKFFDQVEDGVDPRVQIELEKLNTSTDEINKLEVDLDEARNQFRQLLQESTSQIESCSKKLGSCIVKVRPYYDARIQAKEALQETQKAAISFERANSAHAAAKEMVYLAEEGLKAEGRTFDHAWQEMLNHATMRVNESESERTRCEAEHKRTSQNYQLAEMRVRTLQKELKRAITKSRPYFELKIHYNQLLEKQKKKVKSLEKQVTDVKLTYAHTLKNLEQISDEIHKIRQKNKNFSRTDLSKVQEGIVADSNYSGEIRRNYNLSDCAKTTRDFHNDLTLQYDNNKLSNAENESETGNNRHSMALMSPLSDTHTDRTLTSTTTFTSQPDTDVWSECSEGNIRASPSSENDSSITGPPDTESEEDIRRISKGFNSLGSPDPMVPLCVPISDLVGAGDSNKKSNPCDDLKVEDLMVTEKIVGDNPGRSAFFEGVGICSFPIETEFNLSFDEKKSFTNVNESDPNGGWTEIKLRSPEDEIFSTVKVINLGKGRNELEEFDIPYTPLPEGEGDSHGLNEVRENKFEIDREHCQEMRESKDSTECARKRKEDFPKNEELTSRSLKGTPKKLNLRRQSLDVLWNGTASEKMKEILSQSIMKLNISSLTERRASDAKLGESSDVCENESVTFEKGNDESSVTSQFGINFFNRKNSRVVDELQTAGLDEKKESMPSQIGSFISRKEKFFNKKVPSPLEKTLNYLNADEDSNSDNESLASLDTLTDEQLSSLILDRDLTEIYQDII</sequence>
<evidence type="ECO:0000313" key="8">
    <source>
        <dbReference type="Proteomes" id="UP001359485"/>
    </source>
</evidence>
<evidence type="ECO:0000256" key="3">
    <source>
        <dbReference type="ARBA" id="ARBA00023054"/>
    </source>
</evidence>
<keyword evidence="3 5" id="KW-0175">Coiled coil</keyword>
<evidence type="ECO:0000256" key="1">
    <source>
        <dbReference type="ARBA" id="ARBA00007796"/>
    </source>
</evidence>
<feature type="compositionally biased region" description="Polar residues" evidence="6">
    <location>
        <begin position="377"/>
        <end position="388"/>
    </location>
</feature>
<evidence type="ECO:0000256" key="2">
    <source>
        <dbReference type="ARBA" id="ARBA00022658"/>
    </source>
</evidence>
<comment type="similarity">
    <text evidence="1">Belongs to the SH3BP5 family.</text>
</comment>
<feature type="compositionally biased region" description="Low complexity" evidence="6">
    <location>
        <begin position="351"/>
        <end position="365"/>
    </location>
</feature>
<evidence type="ECO:0000256" key="6">
    <source>
        <dbReference type="SAM" id="MobiDB-lite"/>
    </source>
</evidence>
<proteinExistence type="inferred from homology"/>
<name>A0ABR1AII0_POLSC</name>
<feature type="compositionally biased region" description="Basic and acidic residues" evidence="6">
    <location>
        <begin position="564"/>
        <end position="589"/>
    </location>
</feature>
<dbReference type="Pfam" id="PF05276">
    <property type="entry name" value="SH3BP5"/>
    <property type="match status" value="1"/>
</dbReference>
<reference evidence="7 8" key="1">
    <citation type="submission" date="2023-09" db="EMBL/GenBank/DDBJ databases">
        <title>Genomes of two closely related lineages of the louse Polyplax serrata with different host specificities.</title>
        <authorList>
            <person name="Martinu J."/>
            <person name="Tarabai H."/>
            <person name="Stefka J."/>
            <person name="Hypsa V."/>
        </authorList>
    </citation>
    <scope>NUCLEOTIDE SEQUENCE [LARGE SCALE GENOMIC DNA]</scope>
    <source>
        <strain evidence="7">98ZLc_SE</strain>
    </source>
</reference>
<evidence type="ECO:0000256" key="5">
    <source>
        <dbReference type="SAM" id="Coils"/>
    </source>
</evidence>
<keyword evidence="2" id="KW-0344">Guanine-nucleotide releasing factor</keyword>
<gene>
    <name evidence="7" type="ORF">RUM44_006565</name>
</gene>
<evidence type="ECO:0000313" key="7">
    <source>
        <dbReference type="EMBL" id="KAK6620164.1"/>
    </source>
</evidence>
<organism evidence="7 8">
    <name type="scientific">Polyplax serrata</name>
    <name type="common">Common mouse louse</name>
    <dbReference type="NCBI Taxonomy" id="468196"/>
    <lineage>
        <taxon>Eukaryota</taxon>
        <taxon>Metazoa</taxon>
        <taxon>Ecdysozoa</taxon>
        <taxon>Arthropoda</taxon>
        <taxon>Hexapoda</taxon>
        <taxon>Insecta</taxon>
        <taxon>Pterygota</taxon>
        <taxon>Neoptera</taxon>
        <taxon>Paraneoptera</taxon>
        <taxon>Psocodea</taxon>
        <taxon>Troctomorpha</taxon>
        <taxon>Phthiraptera</taxon>
        <taxon>Anoplura</taxon>
        <taxon>Polyplacidae</taxon>
        <taxon>Polyplax</taxon>
    </lineage>
</organism>
<dbReference type="PANTHER" id="PTHR19423:SF8">
    <property type="entry name" value="SH3 DOMAIN-BINDING PROTEIN 5-LIKE"/>
    <property type="match status" value="1"/>
</dbReference>
<protein>
    <recommendedName>
        <fullName evidence="4">SH3 domain-binding protein 5-like</fullName>
    </recommendedName>
</protein>
<comment type="caution">
    <text evidence="7">The sequence shown here is derived from an EMBL/GenBank/DDBJ whole genome shotgun (WGS) entry which is preliminary data.</text>
</comment>
<feature type="coiled-coil region" evidence="5">
    <location>
        <begin position="183"/>
        <end position="273"/>
    </location>
</feature>
<dbReference type="Proteomes" id="UP001359485">
    <property type="component" value="Unassembled WGS sequence"/>
</dbReference>
<keyword evidence="8" id="KW-1185">Reference proteome</keyword>
<evidence type="ECO:0000256" key="4">
    <source>
        <dbReference type="ARBA" id="ARBA00040366"/>
    </source>
</evidence>
<dbReference type="InterPro" id="IPR007940">
    <property type="entry name" value="SH3BP5"/>
</dbReference>